<feature type="chain" id="PRO_5042950688" evidence="1">
    <location>
        <begin position="27"/>
        <end position="161"/>
    </location>
</feature>
<gene>
    <name evidence="2" type="ORF">N658DRAFT_560764</name>
</gene>
<evidence type="ECO:0000313" key="3">
    <source>
        <dbReference type="Proteomes" id="UP001305647"/>
    </source>
</evidence>
<sequence>MPGRPMRPWHSLIKLGLLAGLPPPLGQQDNHFQDYQPITRPTLASRLDIPVSYEIQTSVAFVQSLSSKSFPQSQSPLPPTSQSLSTSQLHSPSPAMCSWEKVTYEECGCVKMRKMKYSCRIYTRHVYGNCTYDSRRHQVFDIFSPGLCSPDCIYGYVDYNQ</sequence>
<reference evidence="2" key="2">
    <citation type="submission" date="2023-05" db="EMBL/GenBank/DDBJ databases">
        <authorList>
            <consortium name="Lawrence Berkeley National Laboratory"/>
            <person name="Steindorff A."/>
            <person name="Hensen N."/>
            <person name="Bonometti L."/>
            <person name="Westerberg I."/>
            <person name="Brannstrom I.O."/>
            <person name="Guillou S."/>
            <person name="Cros-Aarteil S."/>
            <person name="Calhoun S."/>
            <person name="Haridas S."/>
            <person name="Kuo A."/>
            <person name="Mondo S."/>
            <person name="Pangilinan J."/>
            <person name="Riley R."/>
            <person name="Labutti K."/>
            <person name="Andreopoulos B."/>
            <person name="Lipzen A."/>
            <person name="Chen C."/>
            <person name="Yanf M."/>
            <person name="Daum C."/>
            <person name="Ng V."/>
            <person name="Clum A."/>
            <person name="Ohm R."/>
            <person name="Martin F."/>
            <person name="Silar P."/>
            <person name="Natvig D."/>
            <person name="Lalanne C."/>
            <person name="Gautier V."/>
            <person name="Ament-Velasquez S.L."/>
            <person name="Kruys A."/>
            <person name="Hutchinson M.I."/>
            <person name="Powell A.J."/>
            <person name="Barry K."/>
            <person name="Miller A.N."/>
            <person name="Grigoriev I.V."/>
            <person name="Debuchy R."/>
            <person name="Gladieux P."/>
            <person name="Thoren M.H."/>
            <person name="Johannesson H."/>
        </authorList>
    </citation>
    <scope>NUCLEOTIDE SEQUENCE</scope>
    <source>
        <strain evidence="2">CBS 757.83</strain>
    </source>
</reference>
<comment type="caution">
    <text evidence="2">The sequence shown here is derived from an EMBL/GenBank/DDBJ whole genome shotgun (WGS) entry which is preliminary data.</text>
</comment>
<reference evidence="2" key="1">
    <citation type="journal article" date="2023" name="Mol. Phylogenet. Evol.">
        <title>Genome-scale phylogeny and comparative genomics of the fungal order Sordariales.</title>
        <authorList>
            <person name="Hensen N."/>
            <person name="Bonometti L."/>
            <person name="Westerberg I."/>
            <person name="Brannstrom I.O."/>
            <person name="Guillou S."/>
            <person name="Cros-Aarteil S."/>
            <person name="Calhoun S."/>
            <person name="Haridas S."/>
            <person name="Kuo A."/>
            <person name="Mondo S."/>
            <person name="Pangilinan J."/>
            <person name="Riley R."/>
            <person name="LaButti K."/>
            <person name="Andreopoulos B."/>
            <person name="Lipzen A."/>
            <person name="Chen C."/>
            <person name="Yan M."/>
            <person name="Daum C."/>
            <person name="Ng V."/>
            <person name="Clum A."/>
            <person name="Steindorff A."/>
            <person name="Ohm R.A."/>
            <person name="Martin F."/>
            <person name="Silar P."/>
            <person name="Natvig D.O."/>
            <person name="Lalanne C."/>
            <person name="Gautier V."/>
            <person name="Ament-Velasquez S.L."/>
            <person name="Kruys A."/>
            <person name="Hutchinson M.I."/>
            <person name="Powell A.J."/>
            <person name="Barry K."/>
            <person name="Miller A.N."/>
            <person name="Grigoriev I.V."/>
            <person name="Debuchy R."/>
            <person name="Gladieux P."/>
            <person name="Hiltunen Thoren M."/>
            <person name="Johannesson H."/>
        </authorList>
    </citation>
    <scope>NUCLEOTIDE SEQUENCE</scope>
    <source>
        <strain evidence="2">CBS 757.83</strain>
    </source>
</reference>
<organism evidence="2 3">
    <name type="scientific">Parathielavia hyrcaniae</name>
    <dbReference type="NCBI Taxonomy" id="113614"/>
    <lineage>
        <taxon>Eukaryota</taxon>
        <taxon>Fungi</taxon>
        <taxon>Dikarya</taxon>
        <taxon>Ascomycota</taxon>
        <taxon>Pezizomycotina</taxon>
        <taxon>Sordariomycetes</taxon>
        <taxon>Sordariomycetidae</taxon>
        <taxon>Sordariales</taxon>
        <taxon>Chaetomiaceae</taxon>
        <taxon>Parathielavia</taxon>
    </lineage>
</organism>
<dbReference type="AlphaFoldDB" id="A0AAN6PW73"/>
<feature type="signal peptide" evidence="1">
    <location>
        <begin position="1"/>
        <end position="26"/>
    </location>
</feature>
<evidence type="ECO:0000256" key="1">
    <source>
        <dbReference type="SAM" id="SignalP"/>
    </source>
</evidence>
<dbReference type="Proteomes" id="UP001305647">
    <property type="component" value="Unassembled WGS sequence"/>
</dbReference>
<accession>A0AAN6PW73</accession>
<keyword evidence="3" id="KW-1185">Reference proteome</keyword>
<evidence type="ECO:0000313" key="2">
    <source>
        <dbReference type="EMBL" id="KAK4098918.1"/>
    </source>
</evidence>
<keyword evidence="1" id="KW-0732">Signal</keyword>
<proteinExistence type="predicted"/>
<protein>
    <submittedName>
        <fullName evidence="2">Uncharacterized protein</fullName>
    </submittedName>
</protein>
<name>A0AAN6PW73_9PEZI</name>
<dbReference type="EMBL" id="MU863654">
    <property type="protein sequence ID" value="KAK4098918.1"/>
    <property type="molecule type" value="Genomic_DNA"/>
</dbReference>